<dbReference type="PANTHER" id="PTHR12788">
    <property type="entry name" value="PROTEIN-TYROSINE SULFOTRANSFERASE 2"/>
    <property type="match status" value="1"/>
</dbReference>
<dbReference type="Gene3D" id="3.40.50.300">
    <property type="entry name" value="P-loop containing nucleotide triphosphate hydrolases"/>
    <property type="match status" value="1"/>
</dbReference>
<dbReference type="GO" id="GO:0008476">
    <property type="term" value="F:protein-tyrosine sulfotransferase activity"/>
    <property type="evidence" value="ECO:0007669"/>
    <property type="project" value="InterPro"/>
</dbReference>
<feature type="region of interest" description="Disordered" evidence="2">
    <location>
        <begin position="23"/>
        <end position="58"/>
    </location>
</feature>
<dbReference type="Pfam" id="PF13469">
    <property type="entry name" value="Sulfotransfer_3"/>
    <property type="match status" value="1"/>
</dbReference>
<dbReference type="AlphaFoldDB" id="A0A4U3M9J2"/>
<protein>
    <submittedName>
        <fullName evidence="3">Sulfotransferase</fullName>
    </submittedName>
</protein>
<dbReference type="InterPro" id="IPR027417">
    <property type="entry name" value="P-loop_NTPase"/>
</dbReference>
<accession>A0A4U3M9J2</accession>
<keyword evidence="1 3" id="KW-0808">Transferase</keyword>
<evidence type="ECO:0000256" key="1">
    <source>
        <dbReference type="ARBA" id="ARBA00022679"/>
    </source>
</evidence>
<dbReference type="InterPro" id="IPR026634">
    <property type="entry name" value="TPST-like"/>
</dbReference>
<sequence>MNWKQRVNVALGEFTGFHLTKMGESASANSPKSGKVGKAAKAAKPAPAPASEVRPPADARTDRLLRAPIFVMSPVRSGSTLLRSILNAHSLLHAPHELHVRRLTVGFGTGLAERAMHALGHNQADLEHLLWDRVLHRELLRSGKSHIVDKTPANAFAFERLAACWPDARFVFLLRHPVSIARSWHEADPEKRDFAGAAADALRYMKAVERARKGLTGHTIHYEELTADPEGEIRAVCDFLGIPFEPGMLRYGSAQTVVQKGLGDWKDKIRSGEVQKGRDLPDESEIPDVLRPMSVSWGYLSK</sequence>
<dbReference type="PANTHER" id="PTHR12788:SF10">
    <property type="entry name" value="PROTEIN-TYROSINE SULFOTRANSFERASE"/>
    <property type="match status" value="1"/>
</dbReference>
<dbReference type="EMBL" id="SZQA01000025">
    <property type="protein sequence ID" value="TKK85748.1"/>
    <property type="molecule type" value="Genomic_DNA"/>
</dbReference>
<dbReference type="Proteomes" id="UP000308705">
    <property type="component" value="Unassembled WGS sequence"/>
</dbReference>
<reference evidence="3 4" key="1">
    <citation type="submission" date="2019-04" db="EMBL/GenBank/DDBJ databases">
        <title>Herbidospora sp. NEAU-GS14.nov., a novel actinomycete isolated from soil.</title>
        <authorList>
            <person name="Han L."/>
        </authorList>
    </citation>
    <scope>NUCLEOTIDE SEQUENCE [LARGE SCALE GENOMIC DNA]</scope>
    <source>
        <strain evidence="3 4">NEAU-GS14</strain>
    </source>
</reference>
<dbReference type="SUPFAM" id="SSF52540">
    <property type="entry name" value="P-loop containing nucleoside triphosphate hydrolases"/>
    <property type="match status" value="1"/>
</dbReference>
<comment type="caution">
    <text evidence="3">The sequence shown here is derived from an EMBL/GenBank/DDBJ whole genome shotgun (WGS) entry which is preliminary data.</text>
</comment>
<proteinExistence type="predicted"/>
<keyword evidence="4" id="KW-1185">Reference proteome</keyword>
<evidence type="ECO:0000313" key="3">
    <source>
        <dbReference type="EMBL" id="TKK85748.1"/>
    </source>
</evidence>
<organism evidence="3 4">
    <name type="scientific">Herbidospora galbida</name>
    <dbReference type="NCBI Taxonomy" id="2575442"/>
    <lineage>
        <taxon>Bacteria</taxon>
        <taxon>Bacillati</taxon>
        <taxon>Actinomycetota</taxon>
        <taxon>Actinomycetes</taxon>
        <taxon>Streptosporangiales</taxon>
        <taxon>Streptosporangiaceae</taxon>
        <taxon>Herbidospora</taxon>
    </lineage>
</organism>
<gene>
    <name evidence="3" type="ORF">FDA94_24215</name>
</gene>
<name>A0A4U3M9J2_9ACTN</name>
<dbReference type="OrthoDB" id="9777890at2"/>
<evidence type="ECO:0000313" key="4">
    <source>
        <dbReference type="Proteomes" id="UP000308705"/>
    </source>
</evidence>
<evidence type="ECO:0000256" key="2">
    <source>
        <dbReference type="SAM" id="MobiDB-lite"/>
    </source>
</evidence>